<sequence length="104" mass="11147">MQSKSSAGTGLSNGRKSADLPANRSTPTRCRTGSTQQGYRAPAALRRLKESEANRSQETPCVCLETVTDFPERGLSAFKIRHKPTVLQRFGSSGVGGNSGLHKL</sequence>
<feature type="compositionally biased region" description="Polar residues" evidence="1">
    <location>
        <begin position="1"/>
        <end position="15"/>
    </location>
</feature>
<evidence type="ECO:0000256" key="1">
    <source>
        <dbReference type="SAM" id="MobiDB-lite"/>
    </source>
</evidence>
<feature type="region of interest" description="Disordered" evidence="1">
    <location>
        <begin position="1"/>
        <end position="41"/>
    </location>
</feature>
<evidence type="ECO:0000313" key="2">
    <source>
        <dbReference type="EMBL" id="MEQ2219570.1"/>
    </source>
</evidence>
<reference evidence="2 3" key="1">
    <citation type="submission" date="2021-06" db="EMBL/GenBank/DDBJ databases">
        <authorList>
            <person name="Palmer J.M."/>
        </authorList>
    </citation>
    <scope>NUCLEOTIDE SEQUENCE [LARGE SCALE GENOMIC DNA]</scope>
    <source>
        <strain evidence="2 3">XC_2019</strain>
        <tissue evidence="2">Muscle</tissue>
    </source>
</reference>
<gene>
    <name evidence="2" type="ORF">XENOCAPTIV_020102</name>
</gene>
<evidence type="ECO:0000313" key="3">
    <source>
        <dbReference type="Proteomes" id="UP001434883"/>
    </source>
</evidence>
<organism evidence="2 3">
    <name type="scientific">Xenoophorus captivus</name>
    <dbReference type="NCBI Taxonomy" id="1517983"/>
    <lineage>
        <taxon>Eukaryota</taxon>
        <taxon>Metazoa</taxon>
        <taxon>Chordata</taxon>
        <taxon>Craniata</taxon>
        <taxon>Vertebrata</taxon>
        <taxon>Euteleostomi</taxon>
        <taxon>Actinopterygii</taxon>
        <taxon>Neopterygii</taxon>
        <taxon>Teleostei</taxon>
        <taxon>Neoteleostei</taxon>
        <taxon>Acanthomorphata</taxon>
        <taxon>Ovalentaria</taxon>
        <taxon>Atherinomorphae</taxon>
        <taxon>Cyprinodontiformes</taxon>
        <taxon>Goodeidae</taxon>
        <taxon>Xenoophorus</taxon>
    </lineage>
</organism>
<comment type="caution">
    <text evidence="2">The sequence shown here is derived from an EMBL/GenBank/DDBJ whole genome shotgun (WGS) entry which is preliminary data.</text>
</comment>
<keyword evidence="3" id="KW-1185">Reference proteome</keyword>
<feature type="compositionally biased region" description="Polar residues" evidence="1">
    <location>
        <begin position="23"/>
        <end position="38"/>
    </location>
</feature>
<dbReference type="Proteomes" id="UP001434883">
    <property type="component" value="Unassembled WGS sequence"/>
</dbReference>
<accession>A0ABV0SG86</accession>
<dbReference type="EMBL" id="JAHRIN010079934">
    <property type="protein sequence ID" value="MEQ2219570.1"/>
    <property type="molecule type" value="Genomic_DNA"/>
</dbReference>
<proteinExistence type="predicted"/>
<protein>
    <submittedName>
        <fullName evidence="2">Uncharacterized protein</fullName>
    </submittedName>
</protein>
<name>A0ABV0SG86_9TELE</name>